<feature type="chain" id="PRO_5045911341" evidence="1">
    <location>
        <begin position="28"/>
        <end position="190"/>
    </location>
</feature>
<feature type="signal peptide" evidence="1">
    <location>
        <begin position="1"/>
        <end position="27"/>
    </location>
</feature>
<name>A0ABR7V745_9FLAO</name>
<protein>
    <submittedName>
        <fullName evidence="2">DUF4251 domain-containing protein</fullName>
    </submittedName>
</protein>
<accession>A0ABR7V745</accession>
<keyword evidence="3" id="KW-1185">Reference proteome</keyword>
<organism evidence="2 3">
    <name type="scientific">Maribacter arenosus</name>
    <dbReference type="NCBI Taxonomy" id="1854708"/>
    <lineage>
        <taxon>Bacteria</taxon>
        <taxon>Pseudomonadati</taxon>
        <taxon>Bacteroidota</taxon>
        <taxon>Flavobacteriia</taxon>
        <taxon>Flavobacteriales</taxon>
        <taxon>Flavobacteriaceae</taxon>
        <taxon>Maribacter</taxon>
    </lineage>
</organism>
<dbReference type="Gene3D" id="2.40.128.410">
    <property type="match status" value="1"/>
</dbReference>
<evidence type="ECO:0000313" key="2">
    <source>
        <dbReference type="EMBL" id="MBD0849500.1"/>
    </source>
</evidence>
<dbReference type="InterPro" id="IPR025347">
    <property type="entry name" value="DUF4251"/>
</dbReference>
<dbReference type="Pfam" id="PF14059">
    <property type="entry name" value="DUF4251"/>
    <property type="match status" value="1"/>
</dbReference>
<gene>
    <name evidence="2" type="ORF">HPE63_02375</name>
</gene>
<reference evidence="2 3" key="1">
    <citation type="submission" date="2020-05" db="EMBL/GenBank/DDBJ databases">
        <title>The draft genome sequence of Maribacter arenosus CAU 1321.</title>
        <authorList>
            <person name="Mu L."/>
        </authorList>
    </citation>
    <scope>NUCLEOTIDE SEQUENCE [LARGE SCALE GENOMIC DNA]</scope>
    <source>
        <strain evidence="2 3">CAU 1321</strain>
    </source>
</reference>
<evidence type="ECO:0000313" key="3">
    <source>
        <dbReference type="Proteomes" id="UP000598350"/>
    </source>
</evidence>
<dbReference type="Proteomes" id="UP000598350">
    <property type="component" value="Unassembled WGS sequence"/>
</dbReference>
<keyword evidence="1" id="KW-0732">Signal</keyword>
<comment type="caution">
    <text evidence="2">The sequence shown here is derived from an EMBL/GenBank/DDBJ whole genome shotgun (WGS) entry which is preliminary data.</text>
</comment>
<dbReference type="EMBL" id="JABTCG010000001">
    <property type="protein sequence ID" value="MBD0849500.1"/>
    <property type="molecule type" value="Genomic_DNA"/>
</dbReference>
<proteinExistence type="predicted"/>
<sequence length="190" mass="20947">MKLRNVFAVLAMLAVLLWGCGGTQSTAERALKTQQLESLKDLVATKSFTIDVKTAHPMQTQAVTRITNALMRNTGNNAGRIDVSGDYITVKGDTVKAGLSYFGEVRIANSLNPDDAGVNFNGEPLSYEVSENEKKQTVDIEFDIRGRTEPFMVIIQLFPNKRAAIFINSPYRNSIRYDGVVRATENTNAP</sequence>
<evidence type="ECO:0000256" key="1">
    <source>
        <dbReference type="SAM" id="SignalP"/>
    </source>
</evidence>
<dbReference type="RefSeq" id="WP_188312623.1">
    <property type="nucleotide sequence ID" value="NZ_JABTCG010000001.1"/>
</dbReference>